<dbReference type="Proteomes" id="UP000669317">
    <property type="component" value="Unassembled WGS sequence"/>
</dbReference>
<sequence>MSVSGAFIQTLTMVDIATGWTECFPLVVREAALVVEALERAQNLFPWPVRGLDFDNDSAFMNDTVVSWCRSHDVEVTRSRAYKKNDQAFVEQKNGAIVRRLVGYGRFEGIDAARSLARLFAAARLHINFFQPSFKLKEKHREGAKMIKRYPATAYERVGHPDLDKASKRRLQESCCTLDPVVLLAMMREAQNELGKRVGSASWNARDNGRATEIDLVAFARELGDGWKQDEQRRYVWDKPVPHRPSMIDAAFLDPGMARRGSAPMRSTRTHPAGSHADSACK</sequence>
<dbReference type="EMBL" id="JAGIKT010000113">
    <property type="protein sequence ID" value="MBP0116047.1"/>
    <property type="molecule type" value="Genomic_DNA"/>
</dbReference>
<dbReference type="Gene3D" id="3.30.420.10">
    <property type="entry name" value="Ribonuclease H-like superfamily/Ribonuclease H"/>
    <property type="match status" value="1"/>
</dbReference>
<comment type="caution">
    <text evidence="3">The sequence shown here is derived from an EMBL/GenBank/DDBJ whole genome shotgun (WGS) entry which is preliminary data.</text>
</comment>
<organism evidence="3 4">
    <name type="scientific">Bradyrhizobium vignae</name>
    <dbReference type="NCBI Taxonomy" id="1549949"/>
    <lineage>
        <taxon>Bacteria</taxon>
        <taxon>Pseudomonadati</taxon>
        <taxon>Pseudomonadota</taxon>
        <taxon>Alphaproteobacteria</taxon>
        <taxon>Hyphomicrobiales</taxon>
        <taxon>Nitrobacteraceae</taxon>
        <taxon>Bradyrhizobium</taxon>
    </lineage>
</organism>
<dbReference type="InterPro" id="IPR001584">
    <property type="entry name" value="Integrase_cat-core"/>
</dbReference>
<dbReference type="Pfam" id="PF00665">
    <property type="entry name" value="rve"/>
    <property type="match status" value="1"/>
</dbReference>
<dbReference type="InterPro" id="IPR012337">
    <property type="entry name" value="RNaseH-like_sf"/>
</dbReference>
<name>A0ABS4A6K8_9BRAD</name>
<reference evidence="3 4" key="1">
    <citation type="submission" date="2021-03" db="EMBL/GenBank/DDBJ databases">
        <title>Genome Sequence of Bradyrhizobium vignae strain ISRA400.</title>
        <authorList>
            <person name="Tisa L.S."/>
            <person name="Svistoonoff S."/>
            <person name="Hocher V."/>
            <person name="Fall S."/>
            <person name="Zaiya A."/>
            <person name="Naing D."/>
            <person name="Niang N."/>
            <person name="Diouf A."/>
            <person name="Dasylva M.C."/>
            <person name="Toure O."/>
            <person name="Gueye M."/>
            <person name="Gully D."/>
            <person name="Tisseyre P."/>
            <person name="Simpson S."/>
            <person name="Morris K."/>
            <person name="Thomas W.K."/>
        </authorList>
    </citation>
    <scope>NUCLEOTIDE SEQUENCE [LARGE SCALE GENOMIC DNA]</scope>
    <source>
        <strain evidence="3 4">ISRA400</strain>
    </source>
</reference>
<accession>A0ABS4A6K8</accession>
<evidence type="ECO:0000313" key="4">
    <source>
        <dbReference type="Proteomes" id="UP000669317"/>
    </source>
</evidence>
<dbReference type="RefSeq" id="WP_209296569.1">
    <property type="nucleotide sequence ID" value="NZ_JAGIKT010000113.1"/>
</dbReference>
<dbReference type="PROSITE" id="PS50994">
    <property type="entry name" value="INTEGRASE"/>
    <property type="match status" value="1"/>
</dbReference>
<dbReference type="InterPro" id="IPR036397">
    <property type="entry name" value="RNaseH_sf"/>
</dbReference>
<evidence type="ECO:0000256" key="1">
    <source>
        <dbReference type="SAM" id="MobiDB-lite"/>
    </source>
</evidence>
<dbReference type="SUPFAM" id="SSF53098">
    <property type="entry name" value="Ribonuclease H-like"/>
    <property type="match status" value="1"/>
</dbReference>
<feature type="region of interest" description="Disordered" evidence="1">
    <location>
        <begin position="257"/>
        <end position="282"/>
    </location>
</feature>
<protein>
    <submittedName>
        <fullName evidence="3">Transposase family protein</fullName>
    </submittedName>
</protein>
<keyword evidence="4" id="KW-1185">Reference proteome</keyword>
<proteinExistence type="predicted"/>
<evidence type="ECO:0000313" key="3">
    <source>
        <dbReference type="EMBL" id="MBP0116047.1"/>
    </source>
</evidence>
<evidence type="ECO:0000259" key="2">
    <source>
        <dbReference type="PROSITE" id="PS50994"/>
    </source>
</evidence>
<gene>
    <name evidence="3" type="ORF">JWS04_34290</name>
</gene>
<feature type="domain" description="Integrase catalytic" evidence="2">
    <location>
        <begin position="1"/>
        <end position="159"/>
    </location>
</feature>